<keyword evidence="4 7" id="KW-0479">Metal-binding</keyword>
<dbReference type="InterPro" id="IPR005845">
    <property type="entry name" value="A-D-PHexomutase_a/b/a-II"/>
</dbReference>
<dbReference type="Proteomes" id="UP000051012">
    <property type="component" value="Unassembled WGS sequence"/>
</dbReference>
<sequence length="439" mass="49079">MSLMFSVSGLRGIVGKDLTTTIVSQYAQMFGTFAGPGAFVIGRDTRKSGPMFRRAVISGLNATGCTVIDLGIVPTPTVLFMVKKLKAQGGIAITASHNPIQWNALKFVTKRGQFLNEEEFKRLSRFVLKKDMLKGKTKPKKVTVLTKGEDKHIETIISFFGKGLRKLRVGIDSVNGAGSIALPKLLSKMGCTVYRLHCTFRPTFPRKPEPTPENIRSLCQFVKKKKLDIGFAVDPDCDRLSVIDEKGRAIGEEKTLVLVTEYILNKTKGHVVTNLSTTALMDYIVQKFNCHLYRTKIGEANVVSKMKQVRAVIGGEGNGGVIYPKINYTRDALVGAAMIVTLMTESNKTVSEICEQYPTYYMVKKKLKKPRERLLDRRNKIINTFKGKINTLDGLKITTSDYWLHIRPSQTEPLIRIIGEARNKVKINTYIKKVEAILK</sequence>
<dbReference type="InterPro" id="IPR005846">
    <property type="entry name" value="A-D-PHexomutase_a/b/a-III"/>
</dbReference>
<dbReference type="InterPro" id="IPR024086">
    <property type="entry name" value="GlmM_arc-type"/>
</dbReference>
<evidence type="ECO:0000259" key="10">
    <source>
        <dbReference type="Pfam" id="PF02880"/>
    </source>
</evidence>
<evidence type="ECO:0008006" key="13">
    <source>
        <dbReference type="Google" id="ProtNLM"/>
    </source>
</evidence>
<accession>A0A0S7YAW9</accession>
<dbReference type="SUPFAM" id="SSF53738">
    <property type="entry name" value="Phosphoglucomutase, first 3 domains"/>
    <property type="match status" value="3"/>
</dbReference>
<comment type="cofactor">
    <cofactor evidence="1">
        <name>Mg(2+)</name>
        <dbReference type="ChEBI" id="CHEBI:18420"/>
    </cofactor>
</comment>
<dbReference type="InterPro" id="IPR005841">
    <property type="entry name" value="Alpha-D-phosphohexomutase_SF"/>
</dbReference>
<dbReference type="Gene3D" id="3.40.120.10">
    <property type="entry name" value="Alpha-D-Glucose-1,6-Bisphosphate, subunit A, domain 3"/>
    <property type="match status" value="3"/>
</dbReference>
<evidence type="ECO:0000313" key="12">
    <source>
        <dbReference type="Proteomes" id="UP000051012"/>
    </source>
</evidence>
<feature type="domain" description="Alpha-D-phosphohexomutase alpha/beta/alpha" evidence="8">
    <location>
        <begin position="4"/>
        <end position="130"/>
    </location>
</feature>
<dbReference type="AlphaFoldDB" id="A0A0S7YAW9"/>
<evidence type="ECO:0000256" key="2">
    <source>
        <dbReference type="ARBA" id="ARBA00010231"/>
    </source>
</evidence>
<dbReference type="GO" id="GO:0000287">
    <property type="term" value="F:magnesium ion binding"/>
    <property type="evidence" value="ECO:0007669"/>
    <property type="project" value="InterPro"/>
</dbReference>
<dbReference type="PANTHER" id="PTHR43771">
    <property type="entry name" value="PHOSPHOMANNOMUTASE"/>
    <property type="match status" value="1"/>
</dbReference>
<dbReference type="PATRIC" id="fig|1703772.3.peg.572"/>
<dbReference type="Pfam" id="PF02880">
    <property type="entry name" value="PGM_PMM_III"/>
    <property type="match status" value="1"/>
</dbReference>
<dbReference type="InterPro" id="IPR016066">
    <property type="entry name" value="A-D-PHexomutase_CS"/>
</dbReference>
<evidence type="ECO:0000256" key="4">
    <source>
        <dbReference type="ARBA" id="ARBA00022723"/>
    </source>
</evidence>
<dbReference type="PANTHER" id="PTHR43771:SF1">
    <property type="entry name" value="PHOSPHOMANNOMUTASE"/>
    <property type="match status" value="1"/>
</dbReference>
<dbReference type="Gene3D" id="3.30.310.50">
    <property type="entry name" value="Alpha-D-phosphohexomutase, C-terminal domain"/>
    <property type="match status" value="1"/>
</dbReference>
<gene>
    <name evidence="11" type="ORF">AMJ52_08310</name>
</gene>
<dbReference type="PROSITE" id="PS00710">
    <property type="entry name" value="PGM_PMM"/>
    <property type="match status" value="1"/>
</dbReference>
<evidence type="ECO:0000256" key="3">
    <source>
        <dbReference type="ARBA" id="ARBA00022553"/>
    </source>
</evidence>
<name>A0A0S7YAW9_UNCT6</name>
<dbReference type="Pfam" id="PF02879">
    <property type="entry name" value="PGM_PMM_II"/>
    <property type="match status" value="1"/>
</dbReference>
<dbReference type="InterPro" id="IPR036900">
    <property type="entry name" value="A-D-PHexomutase_C_sf"/>
</dbReference>
<keyword evidence="5 7" id="KW-0460">Magnesium</keyword>
<dbReference type="InterPro" id="IPR005844">
    <property type="entry name" value="A-D-PHexomutase_a/b/a-I"/>
</dbReference>
<dbReference type="GO" id="GO:0008966">
    <property type="term" value="F:phosphoglucosamine mutase activity"/>
    <property type="evidence" value="ECO:0007669"/>
    <property type="project" value="InterPro"/>
</dbReference>
<dbReference type="NCBIfam" id="TIGR03990">
    <property type="entry name" value="Arch_GlmM"/>
    <property type="match status" value="1"/>
</dbReference>
<evidence type="ECO:0000256" key="5">
    <source>
        <dbReference type="ARBA" id="ARBA00022842"/>
    </source>
</evidence>
<keyword evidence="6" id="KW-0413">Isomerase</keyword>
<dbReference type="SUPFAM" id="SSF55957">
    <property type="entry name" value="Phosphoglucomutase, C-terminal domain"/>
    <property type="match status" value="1"/>
</dbReference>
<evidence type="ECO:0000259" key="9">
    <source>
        <dbReference type="Pfam" id="PF02879"/>
    </source>
</evidence>
<dbReference type="PRINTS" id="PR00509">
    <property type="entry name" value="PGMPMM"/>
</dbReference>
<dbReference type="Pfam" id="PF02878">
    <property type="entry name" value="PGM_PMM_I"/>
    <property type="match status" value="1"/>
</dbReference>
<dbReference type="FunFam" id="3.40.120.10:FF:000001">
    <property type="entry name" value="Phosphoglucosamine mutase"/>
    <property type="match status" value="1"/>
</dbReference>
<keyword evidence="3" id="KW-0597">Phosphoprotein</keyword>
<feature type="domain" description="Alpha-D-phosphohexomutase alpha/beta/alpha" evidence="10">
    <location>
        <begin position="254"/>
        <end position="360"/>
    </location>
</feature>
<organism evidence="11 12">
    <name type="scientific">candidate division TA06 bacterium DG_78</name>
    <dbReference type="NCBI Taxonomy" id="1703772"/>
    <lineage>
        <taxon>Bacteria</taxon>
        <taxon>Bacteria division TA06</taxon>
    </lineage>
</organism>
<dbReference type="EMBL" id="LJNI01000118">
    <property type="protein sequence ID" value="KPJ71848.1"/>
    <property type="molecule type" value="Genomic_DNA"/>
</dbReference>
<protein>
    <recommendedName>
        <fullName evidence="13">Phosphoglucosamine mutase</fullName>
    </recommendedName>
</protein>
<evidence type="ECO:0000313" key="11">
    <source>
        <dbReference type="EMBL" id="KPJ71848.1"/>
    </source>
</evidence>
<feature type="domain" description="Alpha-D-phosphohexomutase alpha/beta/alpha" evidence="9">
    <location>
        <begin position="151"/>
        <end position="247"/>
    </location>
</feature>
<proteinExistence type="inferred from homology"/>
<evidence type="ECO:0000256" key="7">
    <source>
        <dbReference type="RuleBase" id="RU004326"/>
    </source>
</evidence>
<reference evidence="11 12" key="1">
    <citation type="journal article" date="2015" name="Microbiome">
        <title>Genomic resolution of linkages in carbon, nitrogen, and sulfur cycling among widespread estuary sediment bacteria.</title>
        <authorList>
            <person name="Baker B.J."/>
            <person name="Lazar C.S."/>
            <person name="Teske A.P."/>
            <person name="Dick G.J."/>
        </authorList>
    </citation>
    <scope>NUCLEOTIDE SEQUENCE [LARGE SCALE GENOMIC DNA]</scope>
    <source>
        <strain evidence="11">DG_78</strain>
    </source>
</reference>
<evidence type="ECO:0000256" key="1">
    <source>
        <dbReference type="ARBA" id="ARBA00001946"/>
    </source>
</evidence>
<dbReference type="InterPro" id="IPR016055">
    <property type="entry name" value="A-D-PHexomutase_a/b/a-I/II/III"/>
</dbReference>
<evidence type="ECO:0000259" key="8">
    <source>
        <dbReference type="Pfam" id="PF02878"/>
    </source>
</evidence>
<evidence type="ECO:0000256" key="6">
    <source>
        <dbReference type="ARBA" id="ARBA00023235"/>
    </source>
</evidence>
<dbReference type="GO" id="GO:0005975">
    <property type="term" value="P:carbohydrate metabolic process"/>
    <property type="evidence" value="ECO:0007669"/>
    <property type="project" value="InterPro"/>
</dbReference>
<comment type="caution">
    <text evidence="11">The sequence shown here is derived from an EMBL/GenBank/DDBJ whole genome shotgun (WGS) entry which is preliminary data.</text>
</comment>
<comment type="similarity">
    <text evidence="2 7">Belongs to the phosphohexose mutase family.</text>
</comment>